<keyword evidence="4 6" id="KW-1133">Transmembrane helix</keyword>
<evidence type="ECO:0000256" key="3">
    <source>
        <dbReference type="ARBA" id="ARBA00022692"/>
    </source>
</evidence>
<evidence type="ECO:0000256" key="4">
    <source>
        <dbReference type="ARBA" id="ARBA00022989"/>
    </source>
</evidence>
<sequence>MFIEVAQGIRHISVCLSVQKDSVLFMVFLGLGILMCAVNRLFLNAEKFLVSRDWVVVISDDDTLSSLNAILTSLDQLANVISPIITGVNAFPFQYLEHGDIKA</sequence>
<dbReference type="PANTHER" id="PTHR11660:SF69">
    <property type="entry name" value="SOLUTE CARRIER FAMILY 40 MEMBER"/>
    <property type="match status" value="1"/>
</dbReference>
<dbReference type="InterPro" id="IPR009716">
    <property type="entry name" value="Ferroportin-1"/>
</dbReference>
<dbReference type="EMBL" id="UYYB01006772">
    <property type="protein sequence ID" value="VDM67855.1"/>
    <property type="molecule type" value="Genomic_DNA"/>
</dbReference>
<evidence type="ECO:0000256" key="1">
    <source>
        <dbReference type="ARBA" id="ARBA00004141"/>
    </source>
</evidence>
<dbReference type="OrthoDB" id="5842904at2759"/>
<dbReference type="PANTHER" id="PTHR11660">
    <property type="entry name" value="SOLUTE CARRIER FAMILY 40 MEMBER"/>
    <property type="match status" value="1"/>
</dbReference>
<evidence type="ECO:0000256" key="5">
    <source>
        <dbReference type="ARBA" id="ARBA00023136"/>
    </source>
</evidence>
<dbReference type="Proteomes" id="UP000270094">
    <property type="component" value="Unassembled WGS sequence"/>
</dbReference>
<evidence type="ECO:0000256" key="6">
    <source>
        <dbReference type="RuleBase" id="RU365065"/>
    </source>
</evidence>
<comment type="similarity">
    <text evidence="6">Belongs to the ferroportin (FP) (TC 2.A.100) family. SLC40A subfamily.</text>
</comment>
<keyword evidence="6" id="KW-0406">Ion transport</keyword>
<evidence type="ECO:0000256" key="2">
    <source>
        <dbReference type="ARBA" id="ARBA00022448"/>
    </source>
</evidence>
<keyword evidence="2 6" id="KW-0813">Transport</keyword>
<keyword evidence="5 6" id="KW-0472">Membrane</keyword>
<gene>
    <name evidence="7" type="ORF">SVUK_LOCUS2853</name>
</gene>
<protein>
    <recommendedName>
        <fullName evidence="6">Solute carrier family 40 member</fullName>
    </recommendedName>
</protein>
<comment type="subcellular location">
    <subcellularLocation>
        <location evidence="1 6">Membrane</location>
        <topology evidence="1 6">Multi-pass membrane protein</topology>
    </subcellularLocation>
</comment>
<dbReference type="GO" id="GO:0016020">
    <property type="term" value="C:membrane"/>
    <property type="evidence" value="ECO:0007669"/>
    <property type="project" value="UniProtKB-SubCell"/>
</dbReference>
<dbReference type="AlphaFoldDB" id="A0A3P7K986"/>
<accession>A0A3P7K986</accession>
<dbReference type="GO" id="GO:0005381">
    <property type="term" value="F:iron ion transmembrane transporter activity"/>
    <property type="evidence" value="ECO:0007669"/>
    <property type="project" value="UniProtKB-UniRule"/>
</dbReference>
<proteinExistence type="inferred from homology"/>
<evidence type="ECO:0000313" key="7">
    <source>
        <dbReference type="EMBL" id="VDM67855.1"/>
    </source>
</evidence>
<organism evidence="7 8">
    <name type="scientific">Strongylus vulgaris</name>
    <name type="common">Blood worm</name>
    <dbReference type="NCBI Taxonomy" id="40348"/>
    <lineage>
        <taxon>Eukaryota</taxon>
        <taxon>Metazoa</taxon>
        <taxon>Ecdysozoa</taxon>
        <taxon>Nematoda</taxon>
        <taxon>Chromadorea</taxon>
        <taxon>Rhabditida</taxon>
        <taxon>Rhabditina</taxon>
        <taxon>Rhabditomorpha</taxon>
        <taxon>Strongyloidea</taxon>
        <taxon>Strongylidae</taxon>
        <taxon>Strongylus</taxon>
    </lineage>
</organism>
<keyword evidence="3 6" id="KW-0812">Transmembrane</keyword>
<evidence type="ECO:0000313" key="8">
    <source>
        <dbReference type="Proteomes" id="UP000270094"/>
    </source>
</evidence>
<feature type="transmembrane region" description="Helical" evidence="6">
    <location>
        <begin position="23"/>
        <end position="43"/>
    </location>
</feature>
<reference evidence="7 8" key="1">
    <citation type="submission" date="2018-11" db="EMBL/GenBank/DDBJ databases">
        <authorList>
            <consortium name="Pathogen Informatics"/>
        </authorList>
    </citation>
    <scope>NUCLEOTIDE SEQUENCE [LARGE SCALE GENOMIC DNA]</scope>
</reference>
<name>A0A3P7K986_STRVU</name>
<comment type="caution">
    <text evidence="6">Lacks conserved residue(s) required for the propagation of feature annotation.</text>
</comment>
<keyword evidence="8" id="KW-1185">Reference proteome</keyword>
<comment type="function">
    <text evidence="6">May be involved in iron transport and iron homeostasis.</text>
</comment>
<dbReference type="Pfam" id="PF06963">
    <property type="entry name" value="FPN1"/>
    <property type="match status" value="1"/>
</dbReference>